<feature type="compositionally biased region" description="Basic and acidic residues" evidence="1">
    <location>
        <begin position="1"/>
        <end position="15"/>
    </location>
</feature>
<feature type="region of interest" description="Disordered" evidence="1">
    <location>
        <begin position="1"/>
        <end position="24"/>
    </location>
</feature>
<keyword evidence="2" id="KW-1133">Transmembrane helix</keyword>
<dbReference type="InterPro" id="IPR043724">
    <property type="entry name" value="DUF5666"/>
</dbReference>
<keyword evidence="2" id="KW-0812">Transmembrane</keyword>
<organism evidence="4 5">
    <name type="scientific">Streptoalloteichus tenebrarius (strain ATCC 17920 / DSM 40477 / JCM 4838 / CBS 697.72 / NBRC 16177 / NCIMB 11028 / NRRL B-12390 / A12253. 1 / ISP 5477)</name>
    <name type="common">Streptomyces tenebrarius</name>
    <dbReference type="NCBI Taxonomy" id="1933"/>
    <lineage>
        <taxon>Bacteria</taxon>
        <taxon>Bacillati</taxon>
        <taxon>Actinomycetota</taxon>
        <taxon>Actinomycetes</taxon>
        <taxon>Pseudonocardiales</taxon>
        <taxon>Pseudonocardiaceae</taxon>
        <taxon>Streptoalloteichus</taxon>
    </lineage>
</organism>
<keyword evidence="5" id="KW-1185">Reference proteome</keyword>
<feature type="region of interest" description="Disordered" evidence="1">
    <location>
        <begin position="82"/>
        <end position="102"/>
    </location>
</feature>
<evidence type="ECO:0000313" key="5">
    <source>
        <dbReference type="Proteomes" id="UP001205311"/>
    </source>
</evidence>
<dbReference type="EMBL" id="JAMTCP010000018">
    <property type="protein sequence ID" value="MCP2259630.1"/>
    <property type="molecule type" value="Genomic_DNA"/>
</dbReference>
<gene>
    <name evidence="4" type="ORF">LX15_003335</name>
</gene>
<keyword evidence="2" id="KW-0472">Membrane</keyword>
<name>A0ABT1HVT4_STRSD</name>
<evidence type="ECO:0000313" key="4">
    <source>
        <dbReference type="EMBL" id="MCP2259630.1"/>
    </source>
</evidence>
<dbReference type="Proteomes" id="UP001205311">
    <property type="component" value="Unassembled WGS sequence"/>
</dbReference>
<feature type="domain" description="DUF5666" evidence="3">
    <location>
        <begin position="110"/>
        <end position="164"/>
    </location>
</feature>
<proteinExistence type="predicted"/>
<evidence type="ECO:0000259" key="3">
    <source>
        <dbReference type="Pfam" id="PF18914"/>
    </source>
</evidence>
<sequence length="242" mass="24592">MEDMTDRPEAGHEPGHQPAIGTARPRRRGWLWPVATGVSLAGVTAAVVLGAGALTGTPAAASGSRLVDLPLAGDTAEGRLAPAAERAGGEGDHGKPRRGQVREGQTILAGTVQEAKDDRLVVNRDGGGQVTVTTNGGTKVRGSGVDSLAALRQGQRVVVRVDRENRALSVRVPAAHAVGTVTAINGGRGTLLRGDGLTLALDLSGVRDAPKVGDLVAVRGTPTEGGGTLKVTEVRMLPRTGG</sequence>
<evidence type="ECO:0000256" key="1">
    <source>
        <dbReference type="SAM" id="MobiDB-lite"/>
    </source>
</evidence>
<reference evidence="4 5" key="1">
    <citation type="submission" date="2022-06" db="EMBL/GenBank/DDBJ databases">
        <title>Genomic Encyclopedia of Archaeal and Bacterial Type Strains, Phase II (KMG-II): from individual species to whole genera.</title>
        <authorList>
            <person name="Goeker M."/>
        </authorList>
    </citation>
    <scope>NUCLEOTIDE SEQUENCE [LARGE SCALE GENOMIC DNA]</scope>
    <source>
        <strain evidence="4 5">DSM 40477</strain>
    </source>
</reference>
<dbReference type="RefSeq" id="WP_253670512.1">
    <property type="nucleotide sequence ID" value="NZ_JAMTCP010000018.1"/>
</dbReference>
<dbReference type="Pfam" id="PF18914">
    <property type="entry name" value="DUF5666"/>
    <property type="match status" value="1"/>
</dbReference>
<feature type="transmembrane region" description="Helical" evidence="2">
    <location>
        <begin position="30"/>
        <end position="54"/>
    </location>
</feature>
<comment type="caution">
    <text evidence="4">The sequence shown here is derived from an EMBL/GenBank/DDBJ whole genome shotgun (WGS) entry which is preliminary data.</text>
</comment>
<protein>
    <recommendedName>
        <fullName evidence="3">DUF5666 domain-containing protein</fullName>
    </recommendedName>
</protein>
<evidence type="ECO:0000256" key="2">
    <source>
        <dbReference type="SAM" id="Phobius"/>
    </source>
</evidence>
<accession>A0ABT1HVT4</accession>